<evidence type="ECO:0000313" key="2">
    <source>
        <dbReference type="WBParaSite" id="L893_g25458.t1"/>
    </source>
</evidence>
<proteinExistence type="predicted"/>
<protein>
    <submittedName>
        <fullName evidence="2">Rad60-SLD_2 domain-containing protein</fullName>
    </submittedName>
</protein>
<dbReference type="Proteomes" id="UP000095287">
    <property type="component" value="Unplaced"/>
</dbReference>
<keyword evidence="1" id="KW-1185">Reference proteome</keyword>
<sequence>MMSPVAQWDDDISMKKIDILCKASRLYIRLKTIAPSSTLKITLRHVENRYHTTENKWEPWIDGGGINPVTKFGVPQASRLYIRLKTIAPSSTLKITLRHVENRRRDCALTARLTMAALSTSLPEYHVSWDEWEAEGRGLGMSPVWNGMVPELVLMCKIEKIWTNTKESVLPFSA</sequence>
<name>A0A1I7ZET2_9BILA</name>
<dbReference type="AlphaFoldDB" id="A0A1I7ZET2"/>
<reference evidence="2" key="1">
    <citation type="submission" date="2016-11" db="UniProtKB">
        <authorList>
            <consortium name="WormBaseParasite"/>
        </authorList>
    </citation>
    <scope>IDENTIFICATION</scope>
</reference>
<organism evidence="1 2">
    <name type="scientific">Steinernema glaseri</name>
    <dbReference type="NCBI Taxonomy" id="37863"/>
    <lineage>
        <taxon>Eukaryota</taxon>
        <taxon>Metazoa</taxon>
        <taxon>Ecdysozoa</taxon>
        <taxon>Nematoda</taxon>
        <taxon>Chromadorea</taxon>
        <taxon>Rhabditida</taxon>
        <taxon>Tylenchina</taxon>
        <taxon>Panagrolaimomorpha</taxon>
        <taxon>Strongyloidoidea</taxon>
        <taxon>Steinernematidae</taxon>
        <taxon>Steinernema</taxon>
    </lineage>
</organism>
<dbReference type="WBParaSite" id="L893_g25458.t1">
    <property type="protein sequence ID" value="L893_g25458.t1"/>
    <property type="gene ID" value="L893_g25458"/>
</dbReference>
<accession>A0A1I7ZET2</accession>
<evidence type="ECO:0000313" key="1">
    <source>
        <dbReference type="Proteomes" id="UP000095287"/>
    </source>
</evidence>